<comment type="subcellular location">
    <subcellularLocation>
        <location evidence="1">Membrane</location>
        <topology evidence="1">Multi-pass membrane protein</topology>
    </subcellularLocation>
</comment>
<keyword evidence="12" id="KW-1185">Reference proteome</keyword>
<evidence type="ECO:0000256" key="3">
    <source>
        <dbReference type="ARBA" id="ARBA00022676"/>
    </source>
</evidence>
<dbReference type="Proteomes" id="UP000604381">
    <property type="component" value="Unassembled WGS sequence"/>
</dbReference>
<evidence type="ECO:0000259" key="9">
    <source>
        <dbReference type="Pfam" id="PF00535"/>
    </source>
</evidence>
<protein>
    <submittedName>
        <fullName evidence="11">Glycosyltransferase family 2 protein</fullName>
    </submittedName>
</protein>
<sequence>MSEAAAPDVSFVVPTYREEENLPHLVEHVRTGLAASGLSWELIIANDESGDGTERVCAELAKNDPVRLLNRTRDRGLALAVIDGAKLARGTYVVVMDGDLSHPSTAVPQMAEILKRDAAVKMVVGSRNVADASTDAGWPIVRHLATFVATSLARPLTSMRDPMSGFFMLRRADWPAGELRPIGYKIGLEIAVRCGFGRGAIAEVPIHFTDRQHGKSKMSLRELHNYGRHVLNLYRFRWPAFRILMQGGIGAIGYFVDLAGFFLLQAGGLGHLAARLVSYWPANLCTWWLNRVYTYDDRPRRRAGPQFALFAALTLAGFGINALVYYLLTAHVAFFDAHKPLAILAGVLAGFALNYVCSNRLIFRRL</sequence>
<dbReference type="Gene3D" id="3.90.550.10">
    <property type="entry name" value="Spore Coat Polysaccharide Biosynthesis Protein SpsA, Chain A"/>
    <property type="match status" value="1"/>
</dbReference>
<feature type="domain" description="Glycosyltransferase 2-like" evidence="9">
    <location>
        <begin position="10"/>
        <end position="171"/>
    </location>
</feature>
<keyword evidence="4" id="KW-0808">Transferase</keyword>
<dbReference type="GO" id="GO:0006506">
    <property type="term" value="P:GPI anchor biosynthetic process"/>
    <property type="evidence" value="ECO:0007669"/>
    <property type="project" value="TreeGrafter"/>
</dbReference>
<keyword evidence="7 8" id="KW-0472">Membrane</keyword>
<dbReference type="CDD" id="cd06442">
    <property type="entry name" value="DPM1_like"/>
    <property type="match status" value="1"/>
</dbReference>
<proteinExistence type="inferred from homology"/>
<dbReference type="GO" id="GO:0006488">
    <property type="term" value="P:dolichol-linked oligosaccharide biosynthetic process"/>
    <property type="evidence" value="ECO:0007669"/>
    <property type="project" value="TreeGrafter"/>
</dbReference>
<evidence type="ECO:0000256" key="1">
    <source>
        <dbReference type="ARBA" id="ARBA00004141"/>
    </source>
</evidence>
<comment type="similarity">
    <text evidence="2">Belongs to the glycosyltransferase 2 family.</text>
</comment>
<evidence type="ECO:0000313" key="11">
    <source>
        <dbReference type="EMBL" id="MBF2735859.1"/>
    </source>
</evidence>
<dbReference type="PANTHER" id="PTHR43398:SF1">
    <property type="entry name" value="DOLICHOL-PHOSPHATE MANNOSYLTRANSFERASE SUBUNIT 1"/>
    <property type="match status" value="1"/>
</dbReference>
<evidence type="ECO:0000256" key="6">
    <source>
        <dbReference type="ARBA" id="ARBA00022989"/>
    </source>
</evidence>
<evidence type="ECO:0000256" key="7">
    <source>
        <dbReference type="ARBA" id="ARBA00023136"/>
    </source>
</evidence>
<evidence type="ECO:0000256" key="5">
    <source>
        <dbReference type="ARBA" id="ARBA00022692"/>
    </source>
</evidence>
<keyword evidence="6 8" id="KW-1133">Transmembrane helix</keyword>
<feature type="transmembrane region" description="Helical" evidence="8">
    <location>
        <begin position="340"/>
        <end position="357"/>
    </location>
</feature>
<dbReference type="Pfam" id="PF00535">
    <property type="entry name" value="Glycos_transf_2"/>
    <property type="match status" value="1"/>
</dbReference>
<dbReference type="EMBL" id="JADHEI010000053">
    <property type="protein sequence ID" value="MBF2735859.1"/>
    <property type="molecule type" value="Genomic_DNA"/>
</dbReference>
<comment type="caution">
    <text evidence="11">The sequence shown here is derived from an EMBL/GenBank/DDBJ whole genome shotgun (WGS) entry which is preliminary data.</text>
</comment>
<dbReference type="GO" id="GO:0035269">
    <property type="term" value="P:protein O-linked glycosylation via mannose"/>
    <property type="evidence" value="ECO:0007669"/>
    <property type="project" value="TreeGrafter"/>
</dbReference>
<feature type="domain" description="GtrA/DPMS transmembrane" evidence="10">
    <location>
        <begin position="249"/>
        <end position="363"/>
    </location>
</feature>
<name>A0A930UII0_9GAMM</name>
<dbReference type="Pfam" id="PF04138">
    <property type="entry name" value="GtrA_DPMS_TM"/>
    <property type="match status" value="1"/>
</dbReference>
<dbReference type="GO" id="GO:0000271">
    <property type="term" value="P:polysaccharide biosynthetic process"/>
    <property type="evidence" value="ECO:0007669"/>
    <property type="project" value="InterPro"/>
</dbReference>
<dbReference type="SUPFAM" id="SSF53448">
    <property type="entry name" value="Nucleotide-diphospho-sugar transferases"/>
    <property type="match status" value="1"/>
</dbReference>
<keyword evidence="3" id="KW-0328">Glycosyltransferase</keyword>
<organism evidence="11 12">
    <name type="scientific">Candidatus Amphirhobacter heronislandensis</name>
    <dbReference type="NCBI Taxonomy" id="1732024"/>
    <lineage>
        <taxon>Bacteria</taxon>
        <taxon>Pseudomonadati</taxon>
        <taxon>Pseudomonadota</taxon>
        <taxon>Gammaproteobacteria</taxon>
        <taxon>Candidatus Tethybacterales</taxon>
        <taxon>Candidatus Tethybacteraceae</taxon>
        <taxon>Candidatus Amphirhobacter</taxon>
    </lineage>
</organism>
<dbReference type="InterPro" id="IPR029044">
    <property type="entry name" value="Nucleotide-diphossugar_trans"/>
</dbReference>
<gene>
    <name evidence="11" type="ORF">ISN26_07315</name>
</gene>
<dbReference type="AlphaFoldDB" id="A0A930UII0"/>
<dbReference type="PANTHER" id="PTHR43398">
    <property type="entry name" value="DOLICHOL-PHOSPHATE MANNOSYLTRANSFERASE SUBUNIT 1"/>
    <property type="match status" value="1"/>
</dbReference>
<reference evidence="11" key="1">
    <citation type="submission" date="2020-10" db="EMBL/GenBank/DDBJ databases">
        <title>An improved Amphimedon queenslandica hologenome assembly reveals how three proteobacterial symbionts can extend the metabolic phenotypic of their marine sponge host.</title>
        <authorList>
            <person name="Degnan B."/>
            <person name="Degnan S."/>
            <person name="Xiang X."/>
        </authorList>
    </citation>
    <scope>NUCLEOTIDE SEQUENCE</scope>
    <source>
        <strain evidence="11">AqS2</strain>
    </source>
</reference>
<evidence type="ECO:0000256" key="2">
    <source>
        <dbReference type="ARBA" id="ARBA00006739"/>
    </source>
</evidence>
<dbReference type="InterPro" id="IPR039528">
    <property type="entry name" value="DPM1-like"/>
</dbReference>
<accession>A0A930UII0</accession>
<dbReference type="GO" id="GO:0016020">
    <property type="term" value="C:membrane"/>
    <property type="evidence" value="ECO:0007669"/>
    <property type="project" value="UniProtKB-SubCell"/>
</dbReference>
<feature type="transmembrane region" description="Helical" evidence="8">
    <location>
        <begin position="307"/>
        <end position="328"/>
    </location>
</feature>
<dbReference type="GO" id="GO:0004582">
    <property type="term" value="F:dolichyl-phosphate beta-D-mannosyltransferase activity"/>
    <property type="evidence" value="ECO:0007669"/>
    <property type="project" value="InterPro"/>
</dbReference>
<evidence type="ECO:0000256" key="8">
    <source>
        <dbReference type="SAM" id="Phobius"/>
    </source>
</evidence>
<evidence type="ECO:0000313" key="12">
    <source>
        <dbReference type="Proteomes" id="UP000604381"/>
    </source>
</evidence>
<keyword evidence="5 8" id="KW-0812">Transmembrane</keyword>
<evidence type="ECO:0000256" key="4">
    <source>
        <dbReference type="ARBA" id="ARBA00022679"/>
    </source>
</evidence>
<dbReference type="InterPro" id="IPR007267">
    <property type="entry name" value="GtrA_DPMS_TM"/>
</dbReference>
<feature type="transmembrane region" description="Helical" evidence="8">
    <location>
        <begin position="243"/>
        <end position="264"/>
    </location>
</feature>
<evidence type="ECO:0000259" key="10">
    <source>
        <dbReference type="Pfam" id="PF04138"/>
    </source>
</evidence>
<dbReference type="InterPro" id="IPR001173">
    <property type="entry name" value="Glyco_trans_2-like"/>
</dbReference>